<dbReference type="Proteomes" id="UP000030764">
    <property type="component" value="Unassembled WGS sequence"/>
</dbReference>
<dbReference type="Pfam" id="PF03261">
    <property type="entry name" value="CDK5_activator"/>
    <property type="match status" value="1"/>
</dbReference>
<sequence length="483" mass="54973">LSFFSLYSLVVPLRRQPADLALSKIDLSAQLIFSHPTDFTLLIFLHCVPFCVQILSRVRSFSKEATMGSTLTTAIPGATHRFHGKEGTGWRSDKLKKSINEKLCVRNRLVLLKPHTQEEKEPPKRKKLALLNWTRSRSCVFTPTACRSALNSTPTQSSLPCAEHQENNSFLDGYTTVGTYSASMHNEKLVLRLDANSNFETCWYPQVVSPLDVSFSEIAYIDQSDSSSENVPSKEPVTDAHIGIPLSNSYCRLCEHLPSPYVPNFQKCTDRPMALPRSTPHSMYELCSATKSGELKMTTGTQTTKLEKTRRNKKSGSFPHFIGCYFYPSVQASTAELLRCFGVYLYRKCHLLKRFNPQDLAIWLQRVDHTLLVQGWQDFTFINPANLIFMFMLTREAVVPTLSSESELQRIVLTCFYLSYAYMGNEISYPLKPFLVDADREKFWSRCLMLIDNYSGNMLKINSCPAFFGEMILELATYGKEYD</sequence>
<keyword evidence="4" id="KW-1185">Reference proteome</keyword>
<evidence type="ECO:0000313" key="4">
    <source>
        <dbReference type="Proteomes" id="UP000030764"/>
    </source>
</evidence>
<dbReference type="InterPro" id="IPR004944">
    <property type="entry name" value="CDK5_activator"/>
</dbReference>
<dbReference type="GO" id="GO:0019901">
    <property type="term" value="F:protein kinase binding"/>
    <property type="evidence" value="ECO:0007669"/>
    <property type="project" value="TreeGrafter"/>
</dbReference>
<gene>
    <name evidence="2" type="ORF">M513_08285</name>
    <name evidence="3" type="ORF">M514_08285</name>
</gene>
<dbReference type="SUPFAM" id="SSF47954">
    <property type="entry name" value="Cyclin-like"/>
    <property type="match status" value="1"/>
</dbReference>
<proteinExistence type="inferred from homology"/>
<dbReference type="GO" id="GO:0007411">
    <property type="term" value="P:axon guidance"/>
    <property type="evidence" value="ECO:0007669"/>
    <property type="project" value="TreeGrafter"/>
</dbReference>
<dbReference type="Proteomes" id="UP000030758">
    <property type="component" value="Unassembled WGS sequence"/>
</dbReference>
<dbReference type="Gene3D" id="1.10.472.10">
    <property type="entry name" value="Cyclin-like"/>
    <property type="match status" value="1"/>
</dbReference>
<accession>A0A085NHI2</accession>
<dbReference type="AlphaFoldDB" id="A0A085NHI2"/>
<feature type="non-terminal residue" evidence="3">
    <location>
        <position position="1"/>
    </location>
</feature>
<organism evidence="3">
    <name type="scientific">Trichuris suis</name>
    <name type="common">pig whipworm</name>
    <dbReference type="NCBI Taxonomy" id="68888"/>
    <lineage>
        <taxon>Eukaryota</taxon>
        <taxon>Metazoa</taxon>
        <taxon>Ecdysozoa</taxon>
        <taxon>Nematoda</taxon>
        <taxon>Enoplea</taxon>
        <taxon>Dorylaimia</taxon>
        <taxon>Trichinellida</taxon>
        <taxon>Trichuridae</taxon>
        <taxon>Trichuris</taxon>
    </lineage>
</organism>
<dbReference type="PANTHER" id="PTHR23401:SF0">
    <property type="entry name" value="CYCLIN-DEPENDENT KINASE 5 ACTIVATOR"/>
    <property type="match status" value="1"/>
</dbReference>
<evidence type="ECO:0008006" key="5">
    <source>
        <dbReference type="Google" id="ProtNLM"/>
    </source>
</evidence>
<comment type="similarity">
    <text evidence="1">Belongs to the cyclin-dependent kinase 5 activator family.</text>
</comment>
<dbReference type="GO" id="GO:0005737">
    <property type="term" value="C:cytoplasm"/>
    <property type="evidence" value="ECO:0007669"/>
    <property type="project" value="TreeGrafter"/>
</dbReference>
<evidence type="ECO:0000256" key="1">
    <source>
        <dbReference type="ARBA" id="ARBA00010175"/>
    </source>
</evidence>
<evidence type="ECO:0000313" key="2">
    <source>
        <dbReference type="EMBL" id="KFD50847.1"/>
    </source>
</evidence>
<dbReference type="PANTHER" id="PTHR23401">
    <property type="entry name" value="CYCLIN DEPENDANT KINASE-5 ACTIVATOR"/>
    <property type="match status" value="1"/>
</dbReference>
<dbReference type="EMBL" id="KL367500">
    <property type="protein sequence ID" value="KFD68928.1"/>
    <property type="molecule type" value="Genomic_DNA"/>
</dbReference>
<dbReference type="InterPro" id="IPR036915">
    <property type="entry name" value="Cyclin-like_sf"/>
</dbReference>
<evidence type="ECO:0000313" key="3">
    <source>
        <dbReference type="EMBL" id="KFD68928.1"/>
    </source>
</evidence>
<protein>
    <recommendedName>
        <fullName evidence="5">Cyclin-dependent kinase 5 activator</fullName>
    </recommendedName>
</protein>
<dbReference type="EMBL" id="KL363247">
    <property type="protein sequence ID" value="KFD50847.1"/>
    <property type="molecule type" value="Genomic_DNA"/>
</dbReference>
<dbReference type="GO" id="GO:0030426">
    <property type="term" value="C:growth cone"/>
    <property type="evidence" value="ECO:0007669"/>
    <property type="project" value="TreeGrafter"/>
</dbReference>
<dbReference type="GO" id="GO:0061575">
    <property type="term" value="F:cyclin-dependent protein serine/threonine kinase activator activity"/>
    <property type="evidence" value="ECO:0007669"/>
    <property type="project" value="InterPro"/>
</dbReference>
<dbReference type="GO" id="GO:0016533">
    <property type="term" value="C:protein kinase 5 complex"/>
    <property type="evidence" value="ECO:0007669"/>
    <property type="project" value="InterPro"/>
</dbReference>
<reference evidence="3 4" key="1">
    <citation type="journal article" date="2014" name="Nat. Genet.">
        <title>Genome and transcriptome of the porcine whipworm Trichuris suis.</title>
        <authorList>
            <person name="Jex A.R."/>
            <person name="Nejsum P."/>
            <person name="Schwarz E.M."/>
            <person name="Hu L."/>
            <person name="Young N.D."/>
            <person name="Hall R.S."/>
            <person name="Korhonen P.K."/>
            <person name="Liao S."/>
            <person name="Thamsborg S."/>
            <person name="Xia J."/>
            <person name="Xu P."/>
            <person name="Wang S."/>
            <person name="Scheerlinck J.P."/>
            <person name="Hofmann A."/>
            <person name="Sternberg P.W."/>
            <person name="Wang J."/>
            <person name="Gasser R.B."/>
        </authorList>
    </citation>
    <scope>NUCLEOTIDE SEQUENCE [LARGE SCALE GENOMIC DNA]</scope>
    <source>
        <strain evidence="3">DCEP-RM93F</strain>
        <strain evidence="2">DCEP-RM93M</strain>
    </source>
</reference>
<name>A0A085NHI2_9BILA</name>